<comment type="caution">
    <text evidence="1">The sequence shown here is derived from an EMBL/GenBank/DDBJ whole genome shotgun (WGS) entry which is preliminary data.</text>
</comment>
<accession>A0A927IGG0</accession>
<dbReference type="RefSeq" id="WP_191615486.1">
    <property type="nucleotide sequence ID" value="NZ_JACYFG010000004.1"/>
</dbReference>
<reference evidence="1" key="1">
    <citation type="submission" date="2020-09" db="EMBL/GenBank/DDBJ databases">
        <title>Pelagicoccus enzymogenes sp. nov. with an EPS production, isolated from marine sediment.</title>
        <authorList>
            <person name="Feng X."/>
        </authorList>
    </citation>
    <scope>NUCLEOTIDE SEQUENCE</scope>
    <source>
        <strain evidence="1">NFK12</strain>
    </source>
</reference>
<dbReference type="SUPFAM" id="SSF53474">
    <property type="entry name" value="alpha/beta-Hydrolases"/>
    <property type="match status" value="1"/>
</dbReference>
<evidence type="ECO:0000313" key="2">
    <source>
        <dbReference type="Proteomes" id="UP000622317"/>
    </source>
</evidence>
<dbReference type="Gene3D" id="3.40.50.1820">
    <property type="entry name" value="alpha/beta hydrolase"/>
    <property type="match status" value="1"/>
</dbReference>
<dbReference type="Proteomes" id="UP000622317">
    <property type="component" value="Unassembled WGS sequence"/>
</dbReference>
<dbReference type="InterPro" id="IPR029058">
    <property type="entry name" value="AB_hydrolase_fold"/>
</dbReference>
<gene>
    <name evidence="1" type="ORF">IEN85_02440</name>
</gene>
<organism evidence="1 2">
    <name type="scientific">Pelagicoccus enzymogenes</name>
    <dbReference type="NCBI Taxonomy" id="2773457"/>
    <lineage>
        <taxon>Bacteria</taxon>
        <taxon>Pseudomonadati</taxon>
        <taxon>Verrucomicrobiota</taxon>
        <taxon>Opitutia</taxon>
        <taxon>Puniceicoccales</taxon>
        <taxon>Pelagicoccaceae</taxon>
        <taxon>Pelagicoccus</taxon>
    </lineage>
</organism>
<dbReference type="GO" id="GO:0016747">
    <property type="term" value="F:acyltransferase activity, transferring groups other than amino-acyl groups"/>
    <property type="evidence" value="ECO:0007669"/>
    <property type="project" value="TreeGrafter"/>
</dbReference>
<evidence type="ECO:0000313" key="1">
    <source>
        <dbReference type="EMBL" id="MBD5778350.1"/>
    </source>
</evidence>
<dbReference type="EMBL" id="JACYFG010000004">
    <property type="protein sequence ID" value="MBD5778350.1"/>
    <property type="molecule type" value="Genomic_DNA"/>
</dbReference>
<dbReference type="PANTHER" id="PTHR48098:SF1">
    <property type="entry name" value="DIACYLGLYCEROL ACYLTRANSFERASE_MYCOLYLTRANSFERASE AG85A"/>
    <property type="match status" value="1"/>
</dbReference>
<name>A0A927IGG0_9BACT</name>
<protein>
    <submittedName>
        <fullName evidence="1">Esterase family protein</fullName>
    </submittedName>
</protein>
<dbReference type="AlphaFoldDB" id="A0A927IGG0"/>
<keyword evidence="2" id="KW-1185">Reference proteome</keyword>
<proteinExistence type="predicted"/>
<dbReference type="InterPro" id="IPR050583">
    <property type="entry name" value="Mycobacterial_A85_antigen"/>
</dbReference>
<dbReference type="PANTHER" id="PTHR48098">
    <property type="entry name" value="ENTEROCHELIN ESTERASE-RELATED"/>
    <property type="match status" value="1"/>
</dbReference>
<dbReference type="InterPro" id="IPR000801">
    <property type="entry name" value="Esterase-like"/>
</dbReference>
<dbReference type="Pfam" id="PF00756">
    <property type="entry name" value="Esterase"/>
    <property type="match status" value="1"/>
</dbReference>
<sequence>MLKKISLFLVFLQFYCCYCLGQNDGAEEARRNLGREIVLGPADVRFYPEPPENYRLRRDGIDRGSIEAFRYQSGVTQTERLANVYLPPNYNEAKRYPVLYLLHGIGGDETEWIRFTQPNVILDNLIAEGKAEEMIIVLPNGRALPNDRAEGEIFSPEKIEGFAKFERDLIDYLIPAIEAKYSVLSDRESRALAGLSMGGGQTLNFCLNNLDTFAWLGAFSAAPNTKPNEELFPPSEEIASQLKLFYLSCGNKDGLINVSQRVQRYLAAEKIPHVWHVDDFGHDAEHWGSNLYNFVQRLFK</sequence>